<proteinExistence type="predicted"/>
<dbReference type="PANTHER" id="PTHR43433">
    <property type="entry name" value="HYDROLASE, ALPHA/BETA FOLD FAMILY PROTEIN"/>
    <property type="match status" value="1"/>
</dbReference>
<gene>
    <name evidence="2" type="ORF">DX116_04645</name>
</gene>
<dbReference type="EMBL" id="QUBR01000001">
    <property type="protein sequence ID" value="REK72889.1"/>
    <property type="molecule type" value="Genomic_DNA"/>
</dbReference>
<keyword evidence="3" id="KW-1185">Reference proteome</keyword>
<accession>A0A371PAD0</accession>
<keyword evidence="2" id="KW-0378">Hydrolase</keyword>
<dbReference type="InterPro" id="IPR000073">
    <property type="entry name" value="AB_hydrolase_1"/>
</dbReference>
<dbReference type="Pfam" id="PF00561">
    <property type="entry name" value="Abhydrolase_1"/>
    <property type="match status" value="1"/>
</dbReference>
<sequence length="293" mass="30620">MSHLSTCTLPDGRTVAWAEFGALDGLPVIQLHGTPGGRLVGATEEERLVRQGLRLITPERPGYGASDPRPGRTVVDDADDVVAVMDACQVDRAVVIGGSGGGPHALAMGAAAPDRVLAVGVLVGATPSLLPDEVELLVGVNRQVHEHRTDPAALRQLLGPVREAILRDGLASVVPDAAEADREKIIARAAESERAVRSALDRGVEGMVDDYVALWGKPWGFELSSVAAPVVWAHGLQDHFVPHAAAARTAAHLPDCRFVTWSDAGHIPSPELVGEFRVAVLGAALAGAGLPPR</sequence>
<feature type="domain" description="AB hydrolase-1" evidence="1">
    <location>
        <begin position="27"/>
        <end position="268"/>
    </location>
</feature>
<dbReference type="Gene3D" id="3.40.50.1820">
    <property type="entry name" value="alpha/beta hydrolase"/>
    <property type="match status" value="1"/>
</dbReference>
<dbReference type="SUPFAM" id="SSF53474">
    <property type="entry name" value="alpha/beta-Hydrolases"/>
    <property type="match status" value="1"/>
</dbReference>
<dbReference type="GO" id="GO:0016787">
    <property type="term" value="F:hydrolase activity"/>
    <property type="evidence" value="ECO:0007669"/>
    <property type="project" value="UniProtKB-KW"/>
</dbReference>
<dbReference type="AlphaFoldDB" id="A0A371PAD0"/>
<reference evidence="2 3" key="1">
    <citation type="submission" date="2018-08" db="EMBL/GenBank/DDBJ databases">
        <title>Aeromicrobium sp. M2KJ-4, whole genome shotgun sequence.</title>
        <authorList>
            <person name="Tuo L."/>
        </authorList>
    </citation>
    <scope>NUCLEOTIDE SEQUENCE [LARGE SCALE GENOMIC DNA]</scope>
    <source>
        <strain evidence="2 3">M2KJ-4</strain>
    </source>
</reference>
<organism evidence="2 3">
    <name type="scientific">Aeromicrobium endophyticum</name>
    <dbReference type="NCBI Taxonomy" id="2292704"/>
    <lineage>
        <taxon>Bacteria</taxon>
        <taxon>Bacillati</taxon>
        <taxon>Actinomycetota</taxon>
        <taxon>Actinomycetes</taxon>
        <taxon>Propionibacteriales</taxon>
        <taxon>Nocardioidaceae</taxon>
        <taxon>Aeromicrobium</taxon>
    </lineage>
</organism>
<dbReference type="Proteomes" id="UP000265581">
    <property type="component" value="Unassembled WGS sequence"/>
</dbReference>
<dbReference type="InterPro" id="IPR050471">
    <property type="entry name" value="AB_hydrolase"/>
</dbReference>
<evidence type="ECO:0000313" key="3">
    <source>
        <dbReference type="Proteomes" id="UP000265581"/>
    </source>
</evidence>
<comment type="caution">
    <text evidence="2">The sequence shown here is derived from an EMBL/GenBank/DDBJ whole genome shotgun (WGS) entry which is preliminary data.</text>
</comment>
<protein>
    <submittedName>
        <fullName evidence="2">Alpha/beta fold hydrolase</fullName>
    </submittedName>
</protein>
<name>A0A371PAD0_9ACTN</name>
<dbReference type="PANTHER" id="PTHR43433:SF5">
    <property type="entry name" value="AB HYDROLASE-1 DOMAIN-CONTAINING PROTEIN"/>
    <property type="match status" value="1"/>
</dbReference>
<evidence type="ECO:0000259" key="1">
    <source>
        <dbReference type="Pfam" id="PF00561"/>
    </source>
</evidence>
<dbReference type="InterPro" id="IPR029058">
    <property type="entry name" value="AB_hydrolase_fold"/>
</dbReference>
<evidence type="ECO:0000313" key="2">
    <source>
        <dbReference type="EMBL" id="REK72889.1"/>
    </source>
</evidence>